<name>A0ABT7A654_9ACTN</name>
<comment type="caution">
    <text evidence="6">The sequence shown here is derived from an EMBL/GenBank/DDBJ whole genome shotgun (WGS) entry which is preliminary data.</text>
</comment>
<feature type="compositionally biased region" description="Low complexity" evidence="4">
    <location>
        <begin position="381"/>
        <end position="399"/>
    </location>
</feature>
<gene>
    <name evidence="6" type="ORF">NMN56_032015</name>
</gene>
<dbReference type="PANTHER" id="PTHR11601:SF34">
    <property type="entry name" value="CYSTEINE DESULFURASE"/>
    <property type="match status" value="1"/>
</dbReference>
<dbReference type="InterPro" id="IPR036868">
    <property type="entry name" value="TusA-like_sf"/>
</dbReference>
<dbReference type="Gene3D" id="3.90.1150.10">
    <property type="entry name" value="Aspartate Aminotransferase, domain 1"/>
    <property type="match status" value="1"/>
</dbReference>
<evidence type="ECO:0000256" key="3">
    <source>
        <dbReference type="ARBA" id="ARBA00050776"/>
    </source>
</evidence>
<dbReference type="PANTHER" id="PTHR11601">
    <property type="entry name" value="CYSTEINE DESULFURYLASE FAMILY MEMBER"/>
    <property type="match status" value="1"/>
</dbReference>
<comment type="catalytic activity">
    <reaction evidence="3">
        <text>(sulfur carrier)-H + L-cysteine = (sulfur carrier)-SH + L-alanine</text>
        <dbReference type="Rhea" id="RHEA:43892"/>
        <dbReference type="Rhea" id="RHEA-COMP:14737"/>
        <dbReference type="Rhea" id="RHEA-COMP:14739"/>
        <dbReference type="ChEBI" id="CHEBI:29917"/>
        <dbReference type="ChEBI" id="CHEBI:35235"/>
        <dbReference type="ChEBI" id="CHEBI:57972"/>
        <dbReference type="ChEBI" id="CHEBI:64428"/>
        <dbReference type="EC" id="2.8.1.7"/>
    </reaction>
</comment>
<keyword evidence="6" id="KW-0808">Transferase</keyword>
<evidence type="ECO:0000256" key="1">
    <source>
        <dbReference type="ARBA" id="ARBA00001933"/>
    </source>
</evidence>
<dbReference type="Gene3D" id="3.40.640.10">
    <property type="entry name" value="Type I PLP-dependent aspartate aminotransferase-like (Major domain)"/>
    <property type="match status" value="1"/>
</dbReference>
<sequence>MSYFDAASSLPLHPVAQQALLAALDEGWADPARPHREGRRARMLLDAARETAAEAVGCRPDELWFTSSGTRALHTGIAGALAGRRRVGRQLVLSAVEHSAVLHAAAAHERAGGSVCEVGVDRTGRVNAREYGEALDPGSALACLQSANHEVGTVQPVTETAAVCAEAGVPLLVDAAQSLPWEAPPEGWSLLTASAHKWGGPSGVGLLAVRKGVRFAAPEPADERESGRAPGFENVPAIVAAAASLRAVRAEAGAEAARLRALVDRIRERVPELVPDTEVVGDPVRRLPHLVTFSCLYVDGEAVLQALDAAGFSVSSGSSCTSSTLTPSHVLRAMGVLSEGNVRVSLPPGVDEAEVNRFLSALPGVVDGVRAHVGAASLGSSAPAAGASSAPAEPTGSPAAPEPAEPAASALTVDALGKKCPVPVIELAKVIERVPVGGVVTVLADDVAARLDIPAWCEMTGHAFVDASGDAFRVRRVAASG</sequence>
<dbReference type="InterPro" id="IPR015424">
    <property type="entry name" value="PyrdxlP-dep_Trfase"/>
</dbReference>
<protein>
    <submittedName>
        <fullName evidence="6">Aminotransferase class V-fold PLP-dependent enzyme</fullName>
    </submittedName>
</protein>
<dbReference type="Proteomes" id="UP001214441">
    <property type="component" value="Unassembled WGS sequence"/>
</dbReference>
<dbReference type="RefSeq" id="WP_274041859.1">
    <property type="nucleotide sequence ID" value="NZ_JANCPR020000041.1"/>
</dbReference>
<evidence type="ECO:0000259" key="5">
    <source>
        <dbReference type="PROSITE" id="PS01148"/>
    </source>
</evidence>
<dbReference type="InterPro" id="IPR015422">
    <property type="entry name" value="PyrdxlP-dep_Trfase_small"/>
</dbReference>
<dbReference type="Gene3D" id="3.30.110.40">
    <property type="entry name" value="TusA-like domain"/>
    <property type="match status" value="1"/>
</dbReference>
<dbReference type="Pfam" id="PF01206">
    <property type="entry name" value="TusA"/>
    <property type="match status" value="1"/>
</dbReference>
<comment type="cofactor">
    <cofactor evidence="1">
        <name>pyridoxal 5'-phosphate</name>
        <dbReference type="ChEBI" id="CHEBI:597326"/>
    </cofactor>
</comment>
<dbReference type="InterPro" id="IPR001455">
    <property type="entry name" value="TusA-like"/>
</dbReference>
<proteinExistence type="inferred from homology"/>
<keyword evidence="6" id="KW-0032">Aminotransferase</keyword>
<evidence type="ECO:0000313" key="7">
    <source>
        <dbReference type="Proteomes" id="UP001214441"/>
    </source>
</evidence>
<dbReference type="InterPro" id="IPR015421">
    <property type="entry name" value="PyrdxlP-dep_Trfase_major"/>
</dbReference>
<organism evidence="6 7">
    <name type="scientific">Streptomyces iconiensis</name>
    <dbReference type="NCBI Taxonomy" id="1384038"/>
    <lineage>
        <taxon>Bacteria</taxon>
        <taxon>Bacillati</taxon>
        <taxon>Actinomycetota</taxon>
        <taxon>Actinomycetes</taxon>
        <taxon>Kitasatosporales</taxon>
        <taxon>Streptomycetaceae</taxon>
        <taxon>Streptomyces</taxon>
    </lineage>
</organism>
<accession>A0ABT7A654</accession>
<dbReference type="PROSITE" id="PS01148">
    <property type="entry name" value="UPF0033"/>
    <property type="match status" value="1"/>
</dbReference>
<evidence type="ECO:0000256" key="2">
    <source>
        <dbReference type="ARBA" id="ARBA00006490"/>
    </source>
</evidence>
<dbReference type="InterPro" id="IPR000192">
    <property type="entry name" value="Aminotrans_V_dom"/>
</dbReference>
<dbReference type="SUPFAM" id="SSF53383">
    <property type="entry name" value="PLP-dependent transferases"/>
    <property type="match status" value="1"/>
</dbReference>
<dbReference type="EMBL" id="JANCPR020000041">
    <property type="protein sequence ID" value="MDJ1136494.1"/>
    <property type="molecule type" value="Genomic_DNA"/>
</dbReference>
<keyword evidence="7" id="KW-1185">Reference proteome</keyword>
<dbReference type="CDD" id="cd00291">
    <property type="entry name" value="SirA_YedF_YeeD"/>
    <property type="match status" value="1"/>
</dbReference>
<evidence type="ECO:0000256" key="4">
    <source>
        <dbReference type="SAM" id="MobiDB-lite"/>
    </source>
</evidence>
<feature type="domain" description="UPF0033" evidence="5">
    <location>
        <begin position="413"/>
        <end position="437"/>
    </location>
</feature>
<dbReference type="SUPFAM" id="SSF64307">
    <property type="entry name" value="SirA-like"/>
    <property type="match status" value="1"/>
</dbReference>
<dbReference type="GO" id="GO:0008483">
    <property type="term" value="F:transaminase activity"/>
    <property type="evidence" value="ECO:0007669"/>
    <property type="project" value="UniProtKB-KW"/>
</dbReference>
<reference evidence="6 7" key="1">
    <citation type="submission" date="2023-05" db="EMBL/GenBank/DDBJ databases">
        <title>Streptantibioticus silvisoli sp. nov., acidotolerant actinomycetes 1 from pine litter.</title>
        <authorList>
            <person name="Swiecimska M."/>
            <person name="Golinska P."/>
            <person name="Sangal V."/>
            <person name="Wachnowicz B."/>
            <person name="Goodfellow M."/>
        </authorList>
    </citation>
    <scope>NUCLEOTIDE SEQUENCE [LARGE SCALE GENOMIC DNA]</scope>
    <source>
        <strain evidence="6 7">DSM 42109</strain>
    </source>
</reference>
<feature type="region of interest" description="Disordered" evidence="4">
    <location>
        <begin position="381"/>
        <end position="406"/>
    </location>
</feature>
<comment type="similarity">
    <text evidence="2">Belongs to the class-V pyridoxal-phosphate-dependent aminotransferase family. NifS/IscS subfamily.</text>
</comment>
<dbReference type="Pfam" id="PF00266">
    <property type="entry name" value="Aminotran_5"/>
    <property type="match status" value="1"/>
</dbReference>
<evidence type="ECO:0000313" key="6">
    <source>
        <dbReference type="EMBL" id="MDJ1136494.1"/>
    </source>
</evidence>